<evidence type="ECO:0000313" key="1">
    <source>
        <dbReference type="EMBL" id="JAR86776.1"/>
    </source>
</evidence>
<accession>A0A147B7M0</accession>
<feature type="non-terminal residue" evidence="1">
    <location>
        <position position="74"/>
    </location>
</feature>
<reference evidence="1" key="1">
    <citation type="submission" date="2016-03" db="EMBL/GenBank/DDBJ databases">
        <title>Gut transcriptome analysis on engorged females of Ornithodoros mimon (Acari: Argasidae) and phylogenetic inferences of soft ticks.</title>
        <authorList>
            <person name="Landulfo G.A."/>
            <person name="Giovanni D."/>
            <person name="Carvalho E."/>
            <person name="Junqueira-de-Azevedo I."/>
            <person name="Patane J."/>
            <person name="Mendoca R."/>
            <person name="Barros-Battesti D."/>
        </authorList>
    </citation>
    <scope>NUCLEOTIDE SEQUENCE</scope>
    <source>
        <strain evidence="1">Females</strain>
        <tissue evidence="1">Gut</tissue>
    </source>
</reference>
<dbReference type="EMBL" id="GEIB01001477">
    <property type="protein sequence ID" value="JAR86776.1"/>
    <property type="molecule type" value="Transcribed_RNA"/>
</dbReference>
<dbReference type="AlphaFoldDB" id="A0A147B7M0"/>
<protein>
    <submittedName>
        <fullName evidence="1">Uncharacterized protein</fullName>
    </submittedName>
</protein>
<name>A0A147B7M0_9ACAR</name>
<organism evidence="1">
    <name type="scientific">Alectorobius mimon</name>
    <dbReference type="NCBI Taxonomy" id="360319"/>
    <lineage>
        <taxon>Eukaryota</taxon>
        <taxon>Metazoa</taxon>
        <taxon>Ecdysozoa</taxon>
        <taxon>Arthropoda</taxon>
        <taxon>Chelicerata</taxon>
        <taxon>Arachnida</taxon>
        <taxon>Acari</taxon>
        <taxon>Parasitiformes</taxon>
        <taxon>Ixodida</taxon>
        <taxon>Ixodoidea</taxon>
        <taxon>Argasidae</taxon>
        <taxon>Ornithodorinae</taxon>
        <taxon>Alectorobius</taxon>
    </lineage>
</organism>
<feature type="non-terminal residue" evidence="1">
    <location>
        <position position="1"/>
    </location>
</feature>
<sequence length="74" mass="8428">FGYATLDYRILTTCIKLAQGDIQPVDIDPEVLHHARQLKDRAPFRRQSTIVNPSELKKPPVKNGTSEALEWIVK</sequence>
<proteinExistence type="predicted"/>